<proteinExistence type="predicted"/>
<feature type="transmembrane region" description="Helical" evidence="1">
    <location>
        <begin position="31"/>
        <end position="49"/>
    </location>
</feature>
<dbReference type="EMBL" id="VSSQ01098911">
    <property type="protein sequence ID" value="MPN41691.1"/>
    <property type="molecule type" value="Genomic_DNA"/>
</dbReference>
<evidence type="ECO:0000259" key="2">
    <source>
        <dbReference type="PROSITE" id="PS50851"/>
    </source>
</evidence>
<dbReference type="PROSITE" id="PS50851">
    <property type="entry name" value="CHEW"/>
    <property type="match status" value="1"/>
</dbReference>
<reference evidence="3" key="1">
    <citation type="submission" date="2019-08" db="EMBL/GenBank/DDBJ databases">
        <authorList>
            <person name="Kucharzyk K."/>
            <person name="Murdoch R.W."/>
            <person name="Higgins S."/>
            <person name="Loffler F."/>
        </authorList>
    </citation>
    <scope>NUCLEOTIDE SEQUENCE</scope>
</reference>
<sequence>MGLIVDDVEEVAQIDGADIAPPPDMEALSSAYLLGVAKTGAGMVLLLNAERLWQRSV</sequence>
<dbReference type="Pfam" id="PF01584">
    <property type="entry name" value="CheW"/>
    <property type="match status" value="1"/>
</dbReference>
<dbReference type="Gene3D" id="2.30.30.40">
    <property type="entry name" value="SH3 Domains"/>
    <property type="match status" value="1"/>
</dbReference>
<accession>A0A645HRN1</accession>
<keyword evidence="1" id="KW-0472">Membrane</keyword>
<dbReference type="SUPFAM" id="SSF50341">
    <property type="entry name" value="CheW-like"/>
    <property type="match status" value="1"/>
</dbReference>
<keyword evidence="1" id="KW-1133">Transmembrane helix</keyword>
<comment type="caution">
    <text evidence="3">The sequence shown here is derived from an EMBL/GenBank/DDBJ whole genome shotgun (WGS) entry which is preliminary data.</text>
</comment>
<organism evidence="3">
    <name type="scientific">bioreactor metagenome</name>
    <dbReference type="NCBI Taxonomy" id="1076179"/>
    <lineage>
        <taxon>unclassified sequences</taxon>
        <taxon>metagenomes</taxon>
        <taxon>ecological metagenomes</taxon>
    </lineage>
</organism>
<dbReference type="AlphaFoldDB" id="A0A645HRN1"/>
<protein>
    <recommendedName>
        <fullName evidence="2">CheW-like domain-containing protein</fullName>
    </recommendedName>
</protein>
<name>A0A645HRN1_9ZZZZ</name>
<gene>
    <name evidence="3" type="ORF">SDC9_189246</name>
</gene>
<keyword evidence="1" id="KW-0812">Transmembrane</keyword>
<dbReference type="GO" id="GO:0006935">
    <property type="term" value="P:chemotaxis"/>
    <property type="evidence" value="ECO:0007669"/>
    <property type="project" value="InterPro"/>
</dbReference>
<dbReference type="InterPro" id="IPR002545">
    <property type="entry name" value="CheW-lke_dom"/>
</dbReference>
<evidence type="ECO:0000313" key="3">
    <source>
        <dbReference type="EMBL" id="MPN41691.1"/>
    </source>
</evidence>
<feature type="domain" description="CheW-like" evidence="2">
    <location>
        <begin position="1"/>
        <end position="57"/>
    </location>
</feature>
<dbReference type="InterPro" id="IPR036061">
    <property type="entry name" value="CheW-like_dom_sf"/>
</dbReference>
<dbReference type="GO" id="GO:0007165">
    <property type="term" value="P:signal transduction"/>
    <property type="evidence" value="ECO:0007669"/>
    <property type="project" value="InterPro"/>
</dbReference>
<evidence type="ECO:0000256" key="1">
    <source>
        <dbReference type="SAM" id="Phobius"/>
    </source>
</evidence>